<feature type="non-terminal residue" evidence="1">
    <location>
        <position position="314"/>
    </location>
</feature>
<dbReference type="Gene3D" id="3.30.70.270">
    <property type="match status" value="1"/>
</dbReference>
<evidence type="ECO:0000313" key="2">
    <source>
        <dbReference type="Proteomes" id="UP000054721"/>
    </source>
</evidence>
<dbReference type="OrthoDB" id="5918820at2759"/>
<dbReference type="Proteomes" id="UP000054721">
    <property type="component" value="Unassembled WGS sequence"/>
</dbReference>
<dbReference type="AlphaFoldDB" id="A0A0V1LVH2"/>
<dbReference type="InterPro" id="IPR043502">
    <property type="entry name" value="DNA/RNA_pol_sf"/>
</dbReference>
<comment type="caution">
    <text evidence="1">The sequence shown here is derived from an EMBL/GenBank/DDBJ whole genome shotgun (WGS) entry which is preliminary data.</text>
</comment>
<accession>A0A0V1LVH2</accession>
<dbReference type="EMBL" id="JYDW01000001">
    <property type="protein sequence ID" value="KRZ63404.1"/>
    <property type="molecule type" value="Genomic_DNA"/>
</dbReference>
<reference evidence="1 2" key="1">
    <citation type="submission" date="2015-05" db="EMBL/GenBank/DDBJ databases">
        <title>Evolution of Trichinella species and genotypes.</title>
        <authorList>
            <person name="Korhonen P.K."/>
            <person name="Edoardo P."/>
            <person name="Giuseppe L.R."/>
            <person name="Gasser R.B."/>
        </authorList>
    </citation>
    <scope>NUCLEOTIDE SEQUENCE [LARGE SCALE GENOMIC DNA]</scope>
    <source>
        <strain evidence="1">ISS10</strain>
    </source>
</reference>
<dbReference type="Gene3D" id="3.10.10.10">
    <property type="entry name" value="HIV Type 1 Reverse Transcriptase, subunit A, domain 1"/>
    <property type="match status" value="1"/>
</dbReference>
<dbReference type="InterPro" id="IPR043128">
    <property type="entry name" value="Rev_trsase/Diguanyl_cyclase"/>
</dbReference>
<dbReference type="SUPFAM" id="SSF56672">
    <property type="entry name" value="DNA/RNA polymerases"/>
    <property type="match status" value="1"/>
</dbReference>
<gene>
    <name evidence="1" type="ORF">T02_9006</name>
</gene>
<protein>
    <recommendedName>
        <fullName evidence="3">RNA-directed DNA polymerase-like protein</fullName>
    </recommendedName>
</protein>
<sequence>MDGRFWNHLFMQHFESVLNSALRLHFWDVLDIVKKHFHLSLRIQISYHNPEVWQCVTSEFRCVRIMFRLIDVHAVKEEKEIERGNKKFQYQMFAATLQGGNRAQRIHRHSSHRYGNLQEEAWKANFCSVCIRENCTEPSYMAAHSLSVATKHYSDGEIVKARIVDAVKCKSEATTFDCSLNCLDYRNGSDVIRKDSPHMNGTTFDCSLNCLDYRKRSDVKEAQPVPGINEMPVGRSSGPKWFSTLDFASVYWQAKMRSEDRPKAPFTTFISCRSDCQTLLRLFDDIHDLLKHLNWKVCCLLGCSCEGRFRNSGK</sequence>
<keyword evidence="2" id="KW-1185">Reference proteome</keyword>
<evidence type="ECO:0008006" key="3">
    <source>
        <dbReference type="Google" id="ProtNLM"/>
    </source>
</evidence>
<organism evidence="1 2">
    <name type="scientific">Trichinella nativa</name>
    <dbReference type="NCBI Taxonomy" id="6335"/>
    <lineage>
        <taxon>Eukaryota</taxon>
        <taxon>Metazoa</taxon>
        <taxon>Ecdysozoa</taxon>
        <taxon>Nematoda</taxon>
        <taxon>Enoplea</taxon>
        <taxon>Dorylaimia</taxon>
        <taxon>Trichinellida</taxon>
        <taxon>Trichinellidae</taxon>
        <taxon>Trichinella</taxon>
    </lineage>
</organism>
<name>A0A0V1LVH2_9BILA</name>
<proteinExistence type="predicted"/>
<evidence type="ECO:0000313" key="1">
    <source>
        <dbReference type="EMBL" id="KRZ63404.1"/>
    </source>
</evidence>